<evidence type="ECO:0000256" key="1">
    <source>
        <dbReference type="PROSITE-ProRule" id="PRU00706"/>
    </source>
</evidence>
<feature type="domain" description="Nucleoside diphosphate kinase-like" evidence="2">
    <location>
        <begin position="171"/>
        <end position="313"/>
    </location>
</feature>
<dbReference type="PANTHER" id="PTHR46135">
    <property type="entry name" value="NME/NM23 FAMILY MEMBER 8"/>
    <property type="match status" value="1"/>
</dbReference>
<dbReference type="InterPro" id="IPR034907">
    <property type="entry name" value="NDK-like_dom"/>
</dbReference>
<dbReference type="PROSITE" id="PS00194">
    <property type="entry name" value="THIOREDOXIN_1"/>
    <property type="match status" value="1"/>
</dbReference>
<evidence type="ECO:0000259" key="2">
    <source>
        <dbReference type="SMART" id="SM00562"/>
    </source>
</evidence>
<dbReference type="Proteomes" id="UP000694424">
    <property type="component" value="Unplaced"/>
</dbReference>
<evidence type="ECO:0000313" key="3">
    <source>
        <dbReference type="Ensembl" id="ENSAOWP00000013410.1"/>
    </source>
</evidence>
<sequence>QWDEMLLAKGVLVIDVHQAWCGPCKAVVNLFRKLKNEFSEDDLLHFAVAEADSIATLQPIRNKCEPVFLFCVNGKIIAIVRGANAPLISKKITELVEEERKILTGEKEPEGVRYSVAIIKPDAVLEGHVEEIKQKVTKLDSFILFNNIEDASRQLAFFFPNFGKQKTGQNVERTLALIRPLLLKERRRKYSILQRIMDAGFKIAMQKEIVLLEEQARQFYKEHENEDYFPVFLEQMTSGPTLALALTRENAIELWRELLGPKTTEEAKKKNPISLCAEYAFDSTPLDQLHGSSSPDDAQKELQFFFPQEHTLALIKPAAVKEHKEAKGKSENAVEEWRQLMGPTDPEIAKVTSPESIQAQFAQDILSNAVHGSSNKEHALRSIECVFGEIDID</sequence>
<dbReference type="Pfam" id="PF00334">
    <property type="entry name" value="NDK"/>
    <property type="match status" value="2"/>
</dbReference>
<evidence type="ECO:0000313" key="4">
    <source>
        <dbReference type="Proteomes" id="UP000694424"/>
    </source>
</evidence>
<comment type="similarity">
    <text evidence="1">Belongs to the NDK family.</text>
</comment>
<dbReference type="InterPro" id="IPR051766">
    <property type="entry name" value="TXND_domain-containing"/>
</dbReference>
<dbReference type="AlphaFoldDB" id="A0A8B9PKD5"/>
<dbReference type="InterPro" id="IPR036850">
    <property type="entry name" value="NDK-like_dom_sf"/>
</dbReference>
<dbReference type="Gene3D" id="3.40.30.10">
    <property type="entry name" value="Glutaredoxin"/>
    <property type="match status" value="1"/>
</dbReference>
<protein>
    <submittedName>
        <fullName evidence="3">NME/NM23 family member 8</fullName>
    </submittedName>
</protein>
<dbReference type="SUPFAM" id="SSF52833">
    <property type="entry name" value="Thioredoxin-like"/>
    <property type="match status" value="1"/>
</dbReference>
<dbReference type="CDD" id="cd04416">
    <property type="entry name" value="NDPk_TX"/>
    <property type="match status" value="1"/>
</dbReference>
<dbReference type="InterPro" id="IPR013766">
    <property type="entry name" value="Thioredoxin_domain"/>
</dbReference>
<dbReference type="Gene3D" id="3.30.70.141">
    <property type="entry name" value="Nucleoside diphosphate kinase-like domain"/>
    <property type="match status" value="2"/>
</dbReference>
<proteinExistence type="inferred from homology"/>
<dbReference type="CDD" id="cd02948">
    <property type="entry name" value="TRX_NDPK"/>
    <property type="match status" value="1"/>
</dbReference>
<organism evidence="3 4">
    <name type="scientific">Apteryx owenii</name>
    <name type="common">Little spotted kiwi</name>
    <dbReference type="NCBI Taxonomy" id="8824"/>
    <lineage>
        <taxon>Eukaryota</taxon>
        <taxon>Metazoa</taxon>
        <taxon>Chordata</taxon>
        <taxon>Craniata</taxon>
        <taxon>Vertebrata</taxon>
        <taxon>Euteleostomi</taxon>
        <taxon>Archelosauria</taxon>
        <taxon>Archosauria</taxon>
        <taxon>Dinosauria</taxon>
        <taxon>Saurischia</taxon>
        <taxon>Theropoda</taxon>
        <taxon>Coelurosauria</taxon>
        <taxon>Aves</taxon>
        <taxon>Palaeognathae</taxon>
        <taxon>Apterygiformes</taxon>
        <taxon>Apterygidae</taxon>
        <taxon>Apteryx</taxon>
    </lineage>
</organism>
<dbReference type="Ensembl" id="ENSAOWT00000015231.1">
    <property type="protein sequence ID" value="ENSAOWP00000013410.1"/>
    <property type="gene ID" value="ENSAOWG00000009122.1"/>
</dbReference>
<dbReference type="SMART" id="SM00562">
    <property type="entry name" value="NDK"/>
    <property type="match status" value="1"/>
</dbReference>
<reference evidence="3" key="1">
    <citation type="submission" date="2025-08" db="UniProtKB">
        <authorList>
            <consortium name="Ensembl"/>
        </authorList>
    </citation>
    <scope>IDENTIFICATION</scope>
</reference>
<accession>A0A8B9PKD5</accession>
<dbReference type="PANTHER" id="PTHR46135:SF3">
    <property type="entry name" value="NME_NM23 FAMILY MEMBER 8"/>
    <property type="match status" value="1"/>
</dbReference>
<name>A0A8B9PKD5_APTOW</name>
<reference evidence="3" key="2">
    <citation type="submission" date="2025-09" db="UniProtKB">
        <authorList>
            <consortium name="Ensembl"/>
        </authorList>
    </citation>
    <scope>IDENTIFICATION</scope>
</reference>
<keyword evidence="4" id="KW-1185">Reference proteome</keyword>
<dbReference type="InterPro" id="IPR036249">
    <property type="entry name" value="Thioredoxin-like_sf"/>
</dbReference>
<dbReference type="Pfam" id="PF00085">
    <property type="entry name" value="Thioredoxin"/>
    <property type="match status" value="1"/>
</dbReference>
<dbReference type="InterPro" id="IPR017937">
    <property type="entry name" value="Thioredoxin_CS"/>
</dbReference>
<dbReference type="SUPFAM" id="SSF54919">
    <property type="entry name" value="Nucleoside diphosphate kinase, NDK"/>
    <property type="match status" value="2"/>
</dbReference>
<dbReference type="PROSITE" id="PS51374">
    <property type="entry name" value="NDPK_LIKE"/>
    <property type="match status" value="1"/>
</dbReference>
<comment type="caution">
    <text evidence="1">Lacks conserved residue(s) required for the propagation of feature annotation.</text>
</comment>